<sequence length="69" mass="7044">MPLALFCHLVPLLMIAAKPLDSSCSCSPANPCFFLAISSASLITSSTKLVAVSKISGGGGVVVFIVNTF</sequence>
<evidence type="ECO:0000256" key="1">
    <source>
        <dbReference type="SAM" id="SignalP"/>
    </source>
</evidence>
<dbReference type="EMBL" id="GFTR01000222">
    <property type="protein sequence ID" value="JAW16204.1"/>
    <property type="molecule type" value="Transcribed_RNA"/>
</dbReference>
<evidence type="ECO:0000313" key="2">
    <source>
        <dbReference type="EMBL" id="JAW16204.1"/>
    </source>
</evidence>
<keyword evidence="1" id="KW-0732">Signal</keyword>
<accession>A0A224XY01</accession>
<proteinExistence type="predicted"/>
<dbReference type="AlphaFoldDB" id="A0A224XY01"/>
<reference evidence="2" key="1">
    <citation type="journal article" date="2018" name="PLoS Negl. Trop. Dis.">
        <title>An insight into the salivary gland and fat body transcriptome of Panstrongylus lignarius (Hemiptera: Heteroptera), the main vector of Chagas disease in Peru.</title>
        <authorList>
            <person name="Nevoa J.C."/>
            <person name="Mendes M.T."/>
            <person name="da Silva M.V."/>
            <person name="Soares S.C."/>
            <person name="Oliveira C.J.F."/>
            <person name="Ribeiro J.M.C."/>
        </authorList>
    </citation>
    <scope>NUCLEOTIDE SEQUENCE</scope>
</reference>
<protein>
    <submittedName>
        <fullName evidence="2">Putative secreted protein</fullName>
    </submittedName>
</protein>
<organism evidence="2">
    <name type="scientific">Panstrongylus lignarius</name>
    <dbReference type="NCBI Taxonomy" id="156445"/>
    <lineage>
        <taxon>Eukaryota</taxon>
        <taxon>Metazoa</taxon>
        <taxon>Ecdysozoa</taxon>
        <taxon>Arthropoda</taxon>
        <taxon>Hexapoda</taxon>
        <taxon>Insecta</taxon>
        <taxon>Pterygota</taxon>
        <taxon>Neoptera</taxon>
        <taxon>Paraneoptera</taxon>
        <taxon>Hemiptera</taxon>
        <taxon>Heteroptera</taxon>
        <taxon>Panheteroptera</taxon>
        <taxon>Cimicomorpha</taxon>
        <taxon>Reduviidae</taxon>
        <taxon>Triatominae</taxon>
        <taxon>Panstrongylus</taxon>
    </lineage>
</organism>
<feature type="signal peptide" evidence="1">
    <location>
        <begin position="1"/>
        <end position="22"/>
    </location>
</feature>
<name>A0A224XY01_9HEMI</name>
<feature type="chain" id="PRO_5012375191" evidence="1">
    <location>
        <begin position="23"/>
        <end position="69"/>
    </location>
</feature>